<protein>
    <submittedName>
        <fullName evidence="6">Helix-turn-helix domain-containing protein</fullName>
    </submittedName>
</protein>
<evidence type="ECO:0000259" key="4">
    <source>
        <dbReference type="PROSITE" id="PS01124"/>
    </source>
</evidence>
<dbReference type="Pfam" id="PF01497">
    <property type="entry name" value="Peripla_BP_2"/>
    <property type="match status" value="1"/>
</dbReference>
<keyword evidence="7" id="KW-1185">Reference proteome</keyword>
<dbReference type="PANTHER" id="PTHR43280">
    <property type="entry name" value="ARAC-FAMILY TRANSCRIPTIONAL REGULATOR"/>
    <property type="match status" value="1"/>
</dbReference>
<keyword evidence="2" id="KW-0238">DNA-binding</keyword>
<dbReference type="InterPro" id="IPR037923">
    <property type="entry name" value="HTH-like"/>
</dbReference>
<dbReference type="SUPFAM" id="SSF53807">
    <property type="entry name" value="Helical backbone' metal receptor"/>
    <property type="match status" value="1"/>
</dbReference>
<proteinExistence type="predicted"/>
<dbReference type="RefSeq" id="WP_378094998.1">
    <property type="nucleotide sequence ID" value="NZ_JBHSEP010000005.1"/>
</dbReference>
<dbReference type="InterPro" id="IPR020449">
    <property type="entry name" value="Tscrpt_reg_AraC-type_HTH"/>
</dbReference>
<keyword evidence="3" id="KW-0804">Transcription</keyword>
<gene>
    <name evidence="6" type="ORF">ACFO3S_10140</name>
</gene>
<evidence type="ECO:0000256" key="2">
    <source>
        <dbReference type="ARBA" id="ARBA00023125"/>
    </source>
</evidence>
<dbReference type="SUPFAM" id="SSF46689">
    <property type="entry name" value="Homeodomain-like"/>
    <property type="match status" value="2"/>
</dbReference>
<dbReference type="SMART" id="SM00342">
    <property type="entry name" value="HTH_ARAC"/>
    <property type="match status" value="1"/>
</dbReference>
<dbReference type="Gene3D" id="1.10.10.60">
    <property type="entry name" value="Homeodomain-like"/>
    <property type="match status" value="2"/>
</dbReference>
<evidence type="ECO:0000313" key="7">
    <source>
        <dbReference type="Proteomes" id="UP001596028"/>
    </source>
</evidence>
<feature type="domain" description="Fe/B12 periplasmic-binding" evidence="5">
    <location>
        <begin position="269"/>
        <end position="526"/>
    </location>
</feature>
<dbReference type="InterPro" id="IPR009057">
    <property type="entry name" value="Homeodomain-like_sf"/>
</dbReference>
<dbReference type="PRINTS" id="PR00032">
    <property type="entry name" value="HTHARAC"/>
</dbReference>
<dbReference type="PROSITE" id="PS01124">
    <property type="entry name" value="HTH_ARAC_FAMILY_2"/>
    <property type="match status" value="1"/>
</dbReference>
<dbReference type="Proteomes" id="UP001596028">
    <property type="component" value="Unassembled WGS sequence"/>
</dbReference>
<reference evidence="7" key="1">
    <citation type="journal article" date="2019" name="Int. J. Syst. Evol. Microbiol.">
        <title>The Global Catalogue of Microorganisms (GCM) 10K type strain sequencing project: providing services to taxonomists for standard genome sequencing and annotation.</title>
        <authorList>
            <consortium name="The Broad Institute Genomics Platform"/>
            <consortium name="The Broad Institute Genome Sequencing Center for Infectious Disease"/>
            <person name="Wu L."/>
            <person name="Ma J."/>
        </authorList>
    </citation>
    <scope>NUCLEOTIDE SEQUENCE [LARGE SCALE GENOMIC DNA]</scope>
    <source>
        <strain evidence="7">CCUG 49571</strain>
    </source>
</reference>
<dbReference type="PROSITE" id="PS50983">
    <property type="entry name" value="FE_B12_PBP"/>
    <property type="match status" value="1"/>
</dbReference>
<name>A0ABV9FBP0_9BACL</name>
<dbReference type="Pfam" id="PF12833">
    <property type="entry name" value="HTH_18"/>
    <property type="match status" value="1"/>
</dbReference>
<evidence type="ECO:0000313" key="6">
    <source>
        <dbReference type="EMBL" id="MFC4598594.1"/>
    </source>
</evidence>
<evidence type="ECO:0000256" key="1">
    <source>
        <dbReference type="ARBA" id="ARBA00023015"/>
    </source>
</evidence>
<dbReference type="PANTHER" id="PTHR43280:SF28">
    <property type="entry name" value="HTH-TYPE TRANSCRIPTIONAL ACTIVATOR RHAS"/>
    <property type="match status" value="1"/>
</dbReference>
<organism evidence="6 7">
    <name type="scientific">Cohnella hongkongensis</name>
    <dbReference type="NCBI Taxonomy" id="178337"/>
    <lineage>
        <taxon>Bacteria</taxon>
        <taxon>Bacillati</taxon>
        <taxon>Bacillota</taxon>
        <taxon>Bacilli</taxon>
        <taxon>Bacillales</taxon>
        <taxon>Paenibacillaceae</taxon>
        <taxon>Cohnella</taxon>
    </lineage>
</organism>
<accession>A0ABV9FBP0</accession>
<feature type="domain" description="HTH araC/xylS-type" evidence="4">
    <location>
        <begin position="168"/>
        <end position="266"/>
    </location>
</feature>
<evidence type="ECO:0000259" key="5">
    <source>
        <dbReference type="PROSITE" id="PS50983"/>
    </source>
</evidence>
<keyword evidence="1" id="KW-0805">Transcription regulation</keyword>
<dbReference type="InterPro" id="IPR002491">
    <property type="entry name" value="ABC_transptr_periplasmic_BD"/>
</dbReference>
<evidence type="ECO:0000256" key="3">
    <source>
        <dbReference type="ARBA" id="ARBA00023163"/>
    </source>
</evidence>
<dbReference type="EMBL" id="JBHSEP010000005">
    <property type="protein sequence ID" value="MFC4598594.1"/>
    <property type="molecule type" value="Genomic_DNA"/>
</dbReference>
<dbReference type="InterPro" id="IPR018060">
    <property type="entry name" value="HTH_AraC"/>
</dbReference>
<dbReference type="Gene3D" id="3.40.50.1980">
    <property type="entry name" value="Nitrogenase molybdenum iron protein domain"/>
    <property type="match status" value="2"/>
</dbReference>
<sequence>MLDCYYELREASELALGSSGQQATLATDGPALLLVTEGGGSLQLGDASYHLHYGCLLLLAPGTHAQLRCSDAASLYAYVLQFDVYRLIEQGRDHLLHRRSYEGLPAPGMLTSQCSPRLAELFRLLLEWWQSPDKTSSALKGHRLLLETIERSLGINDQSLPAEEEPIRKAIRHINERYGDDLNRGMLAEMTGYHPHYFSRKFCKETGLSVTDYITAFRMKKAKEQLLTTAGSVREIARHVGYADALYFSRKFKRHTGFYPTEYRRQPKRIAAFQFLGTLLQLGLRPIAGESHMLRYSDQLRDEIRSMPEFEQWNLNKLRSLAPELIVAPGYLRKDLQRQLAEIAPVLTQSTEEASPLDILHTFGRLLGRPREAEQALERLNALAAKARGRLAQWPGREGTTAVYEIAAGRVYVMGRYDRCSFAAYQMLGLNPPHRIQRHLQHSGGCIMLEPNQLEEYAADNMIVSVYEEEGMELTRRLLSSDSWQRLAAVRRNRVYWIPIGQIWYNDGVSLEKQIRLLEDQLLGAR</sequence>
<dbReference type="SUPFAM" id="SSF51215">
    <property type="entry name" value="Regulatory protein AraC"/>
    <property type="match status" value="1"/>
</dbReference>
<comment type="caution">
    <text evidence="6">The sequence shown here is derived from an EMBL/GenBank/DDBJ whole genome shotgun (WGS) entry which is preliminary data.</text>
</comment>